<name>A0AAX2JDZ8_9FUSO</name>
<proteinExistence type="predicted"/>
<dbReference type="GeneID" id="78454085"/>
<accession>A0AAX2JDZ8</accession>
<organism evidence="1 2">
    <name type="scientific">Fusobacterium ulcerans</name>
    <dbReference type="NCBI Taxonomy" id="861"/>
    <lineage>
        <taxon>Bacteria</taxon>
        <taxon>Fusobacteriati</taxon>
        <taxon>Fusobacteriota</taxon>
        <taxon>Fusobacteriia</taxon>
        <taxon>Fusobacteriales</taxon>
        <taxon>Fusobacteriaceae</taxon>
        <taxon>Fusobacterium</taxon>
    </lineage>
</organism>
<dbReference type="KEGG" id="ful:C4N20_04640"/>
<gene>
    <name evidence="1" type="ORF">NCTC12112_02814</name>
</gene>
<evidence type="ECO:0000313" key="1">
    <source>
        <dbReference type="EMBL" id="SQJ13123.1"/>
    </source>
</evidence>
<evidence type="ECO:0000313" key="2">
    <source>
        <dbReference type="Proteomes" id="UP000249008"/>
    </source>
</evidence>
<dbReference type="EMBL" id="LS483487">
    <property type="protein sequence ID" value="SQJ13123.1"/>
    <property type="molecule type" value="Genomic_DNA"/>
</dbReference>
<protein>
    <submittedName>
        <fullName evidence="1">Uncharacterized protein</fullName>
    </submittedName>
</protein>
<dbReference type="Proteomes" id="UP000249008">
    <property type="component" value="Chromosome 1"/>
</dbReference>
<dbReference type="RefSeq" id="WP_005980397.1">
    <property type="nucleotide sequence ID" value="NZ_CABKNW010000005.1"/>
</dbReference>
<reference evidence="1 2" key="1">
    <citation type="submission" date="2018-06" db="EMBL/GenBank/DDBJ databases">
        <authorList>
            <consortium name="Pathogen Informatics"/>
            <person name="Doyle S."/>
        </authorList>
    </citation>
    <scope>NUCLEOTIDE SEQUENCE [LARGE SCALE GENOMIC DNA]</scope>
    <source>
        <strain evidence="1 2">NCTC12112</strain>
    </source>
</reference>
<sequence length="200" mass="24041">MEKEIINTLEAQKIYQSLIRISNFDEINNFNDNLIPERIILSQSGDDEYSFYLTQKQYEALIKTMKQFGEKCFYIYLSEGYKNNEFILTEEDSLISLNKNISYEEYNDLEILLENVIYSSKKNWAIILTMENYGILASTKEFMHEYKKNYPNWKEDIEKFKYYFDAPNFNLTVVEKIFNYVTENADDLTIEEKTLPWKNR</sequence>
<dbReference type="AlphaFoldDB" id="A0AAX2JDZ8"/>